<gene>
    <name evidence="4" type="ORF">CTHT_0065220</name>
</gene>
<feature type="domain" description="DUF1996" evidence="3">
    <location>
        <begin position="34"/>
        <end position="291"/>
    </location>
</feature>
<dbReference type="PANTHER" id="PTHR43662:SF7">
    <property type="entry name" value="DUF1996 DOMAIN-CONTAINING PROTEIN"/>
    <property type="match status" value="1"/>
</dbReference>
<reference evidence="4 5" key="1">
    <citation type="journal article" date="2011" name="Cell">
        <title>Insight into structure and assembly of the nuclear pore complex by utilizing the genome of a eukaryotic thermophile.</title>
        <authorList>
            <person name="Amlacher S."/>
            <person name="Sarges P."/>
            <person name="Flemming D."/>
            <person name="van Noort V."/>
            <person name="Kunze R."/>
            <person name="Devos D.P."/>
            <person name="Arumugam M."/>
            <person name="Bork P."/>
            <person name="Hurt E."/>
        </authorList>
    </citation>
    <scope>NUCLEOTIDE SEQUENCE [LARGE SCALE GENOMIC DNA]</scope>
    <source>
        <strain evidence="5">DSM 1495 / CBS 144.50 / IMI 039719</strain>
    </source>
</reference>
<evidence type="ECO:0000313" key="5">
    <source>
        <dbReference type="Proteomes" id="UP000008066"/>
    </source>
</evidence>
<evidence type="ECO:0000259" key="3">
    <source>
        <dbReference type="Pfam" id="PF09362"/>
    </source>
</evidence>
<evidence type="ECO:0000313" key="4">
    <source>
        <dbReference type="EMBL" id="EGS17205.1"/>
    </source>
</evidence>
<dbReference type="RefSeq" id="XP_006696823.1">
    <property type="nucleotide sequence ID" value="XM_006696760.1"/>
</dbReference>
<dbReference type="InterPro" id="IPR018535">
    <property type="entry name" value="DUF1996"/>
</dbReference>
<keyword evidence="5" id="KW-1185">Reference proteome</keyword>
<dbReference type="Proteomes" id="UP000008066">
    <property type="component" value="Unassembled WGS sequence"/>
</dbReference>
<dbReference type="STRING" id="759272.G0SG66"/>
<proteinExistence type="predicted"/>
<dbReference type="eggNOG" id="ENOG502QW32">
    <property type="taxonomic scope" value="Eukaryota"/>
</dbReference>
<feature type="compositionally biased region" description="Polar residues" evidence="1">
    <location>
        <begin position="576"/>
        <end position="585"/>
    </location>
</feature>
<feature type="signal peptide" evidence="2">
    <location>
        <begin position="1"/>
        <end position="18"/>
    </location>
</feature>
<dbReference type="OMA" id="GLMYETI"/>
<protein>
    <recommendedName>
        <fullName evidence="3">DUF1996 domain-containing protein</fullName>
    </recommendedName>
</protein>
<name>G0SG66_CHATD</name>
<keyword evidence="2" id="KW-0732">Signal</keyword>
<evidence type="ECO:0000256" key="2">
    <source>
        <dbReference type="SAM" id="SignalP"/>
    </source>
</evidence>
<sequence>MKFLKPLALLTSAGSVSAFWRMECRGRVGVGRIDPLISPGAASLHSHAIHGSSGFNEKATYEDLVNGECTSCAVVQDKSAYWAPNLYFRHANGTYQEVTQVGGMLAYYFLFPDAKNPEAGVTAFPNNFRMIAGDATRRNYSVGGMGPYEADPEKSLWKALGQTNQHDLAQRAIGFNCLNYAKAPEGTLYRHYLPPKAYLDEHCADGVRFELMFPSCWNGKDITSANFKDHVAYPDLVMTGTCPDGFDVKLPGLMYETIWATNEFVGVPGEFVISHGDVQGFGYHGDFISGWDENFLQAAVNQCTNLSGKLSDCPIFTLQSEDEQRACKMKIPEIVKNEKVTGLIGESLPGNIVIQYGPEPATAARPTNTEPNYVPVPTASYSAGVTASAESDILPGGVFKERPTSTVEATFSVEPTTTSANIGALAEPSPEPTPAPIPSDPPIPEGYSLVRTDYITNGNTVSKIVVIETVEYVMLATETVTVTATATPGSEKVLRCSAAVHVGGIVKRLQDWRGLLLPLWGERKMGEKSGKHQGKVSAQIGLTSAEKKGVSQVRVVEQEQQVARDQKQDTEQITSTLTKHASNSGRPEGAALLPAPVSPRDGTASAAAPDIELHEGQKQTPAFDHSSKPTPAVTVQYVDGEDTETGDENLLAVNSAISSLRYMNSAVSRNSSLLFIPGRNATPTLSGVADTIGKDTAEEDKRQHS</sequence>
<feature type="chain" id="PRO_5003409537" description="DUF1996 domain-containing protein" evidence="2">
    <location>
        <begin position="19"/>
        <end position="705"/>
    </location>
</feature>
<dbReference type="HOGENOM" id="CLU_014722_1_1_1"/>
<organism evidence="5">
    <name type="scientific">Chaetomium thermophilum (strain DSM 1495 / CBS 144.50 / IMI 039719)</name>
    <name type="common">Thermochaetoides thermophila</name>
    <dbReference type="NCBI Taxonomy" id="759272"/>
    <lineage>
        <taxon>Eukaryota</taxon>
        <taxon>Fungi</taxon>
        <taxon>Dikarya</taxon>
        <taxon>Ascomycota</taxon>
        <taxon>Pezizomycotina</taxon>
        <taxon>Sordariomycetes</taxon>
        <taxon>Sordariomycetidae</taxon>
        <taxon>Sordariales</taxon>
        <taxon>Chaetomiaceae</taxon>
        <taxon>Thermochaetoides</taxon>
    </lineage>
</organism>
<accession>G0SG66</accession>
<evidence type="ECO:0000256" key="1">
    <source>
        <dbReference type="SAM" id="MobiDB-lite"/>
    </source>
</evidence>
<dbReference type="KEGG" id="cthr:CTHT_0065220"/>
<dbReference type="GeneID" id="18260560"/>
<dbReference type="EMBL" id="GL988047">
    <property type="protein sequence ID" value="EGS17205.1"/>
    <property type="molecule type" value="Genomic_DNA"/>
</dbReference>
<dbReference type="AlphaFoldDB" id="G0SG66"/>
<feature type="region of interest" description="Disordered" evidence="1">
    <location>
        <begin position="686"/>
        <end position="705"/>
    </location>
</feature>
<dbReference type="Pfam" id="PF09362">
    <property type="entry name" value="DUF1996"/>
    <property type="match status" value="1"/>
</dbReference>
<feature type="compositionally biased region" description="Basic and acidic residues" evidence="1">
    <location>
        <begin position="692"/>
        <end position="705"/>
    </location>
</feature>
<dbReference type="OrthoDB" id="74764at2759"/>
<dbReference type="PANTHER" id="PTHR43662">
    <property type="match status" value="1"/>
</dbReference>
<feature type="region of interest" description="Disordered" evidence="1">
    <location>
        <begin position="576"/>
        <end position="606"/>
    </location>
</feature>